<comment type="caution">
    <text evidence="1">The sequence shown here is derived from an EMBL/GenBank/DDBJ whole genome shotgun (WGS) entry which is preliminary data.</text>
</comment>
<proteinExistence type="predicted"/>
<dbReference type="EMBL" id="JANJQO010000998">
    <property type="protein sequence ID" value="KAJ2973286.1"/>
    <property type="molecule type" value="Genomic_DNA"/>
</dbReference>
<organism evidence="1 2">
    <name type="scientific">Zarea fungicola</name>
    <dbReference type="NCBI Taxonomy" id="93591"/>
    <lineage>
        <taxon>Eukaryota</taxon>
        <taxon>Fungi</taxon>
        <taxon>Dikarya</taxon>
        <taxon>Ascomycota</taxon>
        <taxon>Pezizomycotina</taxon>
        <taxon>Sordariomycetes</taxon>
        <taxon>Hypocreomycetidae</taxon>
        <taxon>Hypocreales</taxon>
        <taxon>Cordycipitaceae</taxon>
        <taxon>Zarea</taxon>
    </lineage>
</organism>
<reference evidence="1" key="1">
    <citation type="submission" date="2022-08" db="EMBL/GenBank/DDBJ databases">
        <title>Genome Sequence of Lecanicillium fungicola.</title>
        <authorList>
            <person name="Buettner E."/>
        </authorList>
    </citation>
    <scope>NUCLEOTIDE SEQUENCE</scope>
    <source>
        <strain evidence="1">Babe33</strain>
    </source>
</reference>
<name>A0ACC1N473_9HYPO</name>
<protein>
    <submittedName>
        <fullName evidence="1">Uncharacterized protein</fullName>
    </submittedName>
</protein>
<accession>A0ACC1N473</accession>
<keyword evidence="2" id="KW-1185">Reference proteome</keyword>
<evidence type="ECO:0000313" key="1">
    <source>
        <dbReference type="EMBL" id="KAJ2973286.1"/>
    </source>
</evidence>
<gene>
    <name evidence="1" type="ORF">NQ176_g6694</name>
</gene>
<sequence>MTNLKCVPNYEIWSDMEQTIAGQKIFDSLTDVLPEVKAHDDFEIYHHQAKCPIDQEHCNKDYDTASKGWSLDKYKNIHIAESNWANHSQYDWYFYIDADTYVSWPTLVEWFKRLNPAKPSYFGAVALLGDFPFGHGGSGYAVSRAAMKKMFDGKGKVANKYDVKASTTCCGDYLFAFAIKEEAELDVQNMYPTINGEKPYTMPFYKDHWCQPIITMHHAASEEIDELDKFEIKRKFKAPVQIKDIFYDIVQPKLCDDLDAWDNMSDDTYYFDESSRQFDDNEKRLKKQGDYNDLEKVAQESFENCRAACESIGSCVQFRFGKGICSTSTAVRFGKQPAVGEDPKPRSGWMVERIKKFAKDHDDCGAVKYPELKKD</sequence>
<evidence type="ECO:0000313" key="2">
    <source>
        <dbReference type="Proteomes" id="UP001143910"/>
    </source>
</evidence>
<dbReference type="Proteomes" id="UP001143910">
    <property type="component" value="Unassembled WGS sequence"/>
</dbReference>